<dbReference type="Gene3D" id="3.40.50.720">
    <property type="entry name" value="NAD(P)-binding Rossmann-like Domain"/>
    <property type="match status" value="1"/>
</dbReference>
<dbReference type="InterPro" id="IPR055170">
    <property type="entry name" value="GFO_IDH_MocA-like_dom"/>
</dbReference>
<proteinExistence type="predicted"/>
<evidence type="ECO:0000259" key="2">
    <source>
        <dbReference type="Pfam" id="PF22725"/>
    </source>
</evidence>
<dbReference type="SUPFAM" id="SSF55347">
    <property type="entry name" value="Glyceraldehyde-3-phosphate dehydrogenase-like, C-terminal domain"/>
    <property type="match status" value="1"/>
</dbReference>
<evidence type="ECO:0000313" key="3">
    <source>
        <dbReference type="EMBL" id="RED65217.1"/>
    </source>
</evidence>
<protein>
    <submittedName>
        <fullName evidence="3">Putative dehydrogenase</fullName>
    </submittedName>
</protein>
<dbReference type="Proteomes" id="UP000256977">
    <property type="component" value="Unassembled WGS sequence"/>
</dbReference>
<gene>
    <name evidence="3" type="ORF">DFP98_121108</name>
</gene>
<dbReference type="PANTHER" id="PTHR43377">
    <property type="entry name" value="BILIVERDIN REDUCTASE A"/>
    <property type="match status" value="1"/>
</dbReference>
<keyword evidence="4" id="KW-1185">Reference proteome</keyword>
<dbReference type="EMBL" id="QRDZ01000021">
    <property type="protein sequence ID" value="RED65217.1"/>
    <property type="molecule type" value="Genomic_DNA"/>
</dbReference>
<dbReference type="GO" id="GO:0000166">
    <property type="term" value="F:nucleotide binding"/>
    <property type="evidence" value="ECO:0007669"/>
    <property type="project" value="InterPro"/>
</dbReference>
<dbReference type="SUPFAM" id="SSF51735">
    <property type="entry name" value="NAD(P)-binding Rossmann-fold domains"/>
    <property type="match status" value="1"/>
</dbReference>
<dbReference type="Pfam" id="PF22725">
    <property type="entry name" value="GFO_IDH_MocA_C3"/>
    <property type="match status" value="1"/>
</dbReference>
<dbReference type="InterPro" id="IPR051450">
    <property type="entry name" value="Gfo/Idh/MocA_Oxidoreductases"/>
</dbReference>
<dbReference type="Gene3D" id="3.30.360.10">
    <property type="entry name" value="Dihydrodipicolinate Reductase, domain 2"/>
    <property type="match status" value="1"/>
</dbReference>
<comment type="caution">
    <text evidence="3">The sequence shown here is derived from an EMBL/GenBank/DDBJ whole genome shotgun (WGS) entry which is preliminary data.</text>
</comment>
<dbReference type="AlphaFoldDB" id="A0A3D9IU87"/>
<name>A0A3D9IU87_9BACL</name>
<feature type="domain" description="Gfo/Idh/MocA-like oxidoreductase N-terminal" evidence="1">
    <location>
        <begin position="3"/>
        <end position="124"/>
    </location>
</feature>
<feature type="domain" description="GFO/IDH/MocA-like oxidoreductase" evidence="2">
    <location>
        <begin position="135"/>
        <end position="299"/>
    </location>
</feature>
<evidence type="ECO:0000313" key="4">
    <source>
        <dbReference type="Proteomes" id="UP000256977"/>
    </source>
</evidence>
<evidence type="ECO:0000259" key="1">
    <source>
        <dbReference type="Pfam" id="PF01408"/>
    </source>
</evidence>
<dbReference type="InterPro" id="IPR000683">
    <property type="entry name" value="Gfo/Idh/MocA-like_OxRdtase_N"/>
</dbReference>
<organism evidence="3 4">
    <name type="scientific">Cohnella phaseoli</name>
    <dbReference type="NCBI Taxonomy" id="456490"/>
    <lineage>
        <taxon>Bacteria</taxon>
        <taxon>Bacillati</taxon>
        <taxon>Bacillota</taxon>
        <taxon>Bacilli</taxon>
        <taxon>Bacillales</taxon>
        <taxon>Paenibacillaceae</taxon>
        <taxon>Cohnella</taxon>
    </lineage>
</organism>
<reference evidence="3 4" key="1">
    <citation type="submission" date="2018-07" db="EMBL/GenBank/DDBJ databases">
        <title>Genomic Encyclopedia of Type Strains, Phase III (KMG-III): the genomes of soil and plant-associated and newly described type strains.</title>
        <authorList>
            <person name="Whitman W."/>
        </authorList>
    </citation>
    <scope>NUCLEOTIDE SEQUENCE [LARGE SCALE GENOMIC DNA]</scope>
    <source>
        <strain evidence="3 4">CECT 7287</strain>
    </source>
</reference>
<sequence length="396" mass="43754">MSNIAVIGYGSQIKRLTGILLEQDNNNRIAAIADPKHEEIKREMQAEGIDTDGIRYYGSADELLSDGEYDGVLIGTRCSLHTPMAIKVLKKGFPLYLEKPVSTTMTDLIALRNAYRSSASPVVVSFPLRVTPHVKLVKEIIDSGKIGTVEHVQAINNVAYGSVYFHNWYRNEEETQGLFLQKATHDFDYISHILGIRPIRVCAMTSKQIFKGTKPAGLKCGVCEEQESCPESPQNLRKSGEQPFGDNCCFAEDTGNEDSGSALVQYESGMHVSYSQNFFVKKKAGTRGARFMGYKGTVEFDWATDQVKVFMHHTPRVETYQIDSSATAVGHGGGDHILMDNFARMMKDRGTKSISPLDAGLESALLCLKAKASAKTGSFQNIEWPDEEEATERSGD</sequence>
<dbReference type="RefSeq" id="WP_116063138.1">
    <property type="nucleotide sequence ID" value="NZ_QRDZ01000021.1"/>
</dbReference>
<accession>A0A3D9IU87</accession>
<dbReference type="OrthoDB" id="9815825at2"/>
<dbReference type="InterPro" id="IPR036291">
    <property type="entry name" value="NAD(P)-bd_dom_sf"/>
</dbReference>
<dbReference type="Pfam" id="PF01408">
    <property type="entry name" value="GFO_IDH_MocA"/>
    <property type="match status" value="1"/>
</dbReference>
<dbReference type="PANTHER" id="PTHR43377:SF2">
    <property type="entry name" value="BINDING ROSSMANN FOLD OXIDOREDUCTASE, PUTATIVE (AFU_ORTHOLOGUE AFUA_4G00560)-RELATED"/>
    <property type="match status" value="1"/>
</dbReference>